<name>W9YUB0_9EURO</name>
<dbReference type="HOGENOM" id="CLU_000288_125_13_1"/>
<reference evidence="8 9" key="1">
    <citation type="submission" date="2013-03" db="EMBL/GenBank/DDBJ databases">
        <title>The Genome Sequence of Capronia coronata CBS 617.96.</title>
        <authorList>
            <consortium name="The Broad Institute Genomics Platform"/>
            <person name="Cuomo C."/>
            <person name="de Hoog S."/>
            <person name="Gorbushina A."/>
            <person name="Walker B."/>
            <person name="Young S.K."/>
            <person name="Zeng Q."/>
            <person name="Gargeya S."/>
            <person name="Fitzgerald M."/>
            <person name="Haas B."/>
            <person name="Abouelleil A."/>
            <person name="Allen A.W."/>
            <person name="Alvarado L."/>
            <person name="Arachchi H.M."/>
            <person name="Berlin A.M."/>
            <person name="Chapman S.B."/>
            <person name="Gainer-Dewar J."/>
            <person name="Goldberg J."/>
            <person name="Griggs A."/>
            <person name="Gujja S."/>
            <person name="Hansen M."/>
            <person name="Howarth C."/>
            <person name="Imamovic A."/>
            <person name="Ireland A."/>
            <person name="Larimer J."/>
            <person name="McCowan C."/>
            <person name="Murphy C."/>
            <person name="Pearson M."/>
            <person name="Poon T.W."/>
            <person name="Priest M."/>
            <person name="Roberts A."/>
            <person name="Saif S."/>
            <person name="Shea T."/>
            <person name="Sisk P."/>
            <person name="Sykes S."/>
            <person name="Wortman J."/>
            <person name="Nusbaum C."/>
            <person name="Birren B."/>
        </authorList>
    </citation>
    <scope>NUCLEOTIDE SEQUENCE [LARGE SCALE GENOMIC DNA]</scope>
    <source>
        <strain evidence="8 9">CBS 617.96</strain>
    </source>
</reference>
<dbReference type="GO" id="GO:0005783">
    <property type="term" value="C:endoplasmic reticulum"/>
    <property type="evidence" value="ECO:0007669"/>
    <property type="project" value="UniProtKB-SubCell"/>
</dbReference>
<evidence type="ECO:0000256" key="2">
    <source>
        <dbReference type="ARBA" id="ARBA00004240"/>
    </source>
</evidence>
<keyword evidence="9" id="KW-1185">Reference proteome</keyword>
<evidence type="ECO:0000256" key="1">
    <source>
        <dbReference type="ARBA" id="ARBA00004173"/>
    </source>
</evidence>
<feature type="compositionally biased region" description="Polar residues" evidence="7">
    <location>
        <begin position="293"/>
        <end position="307"/>
    </location>
</feature>
<dbReference type="PANTHER" id="PTHR48182">
    <property type="entry name" value="PROTEIN SERAC1"/>
    <property type="match status" value="1"/>
</dbReference>
<dbReference type="InterPro" id="IPR027417">
    <property type="entry name" value="P-loop_NTPase"/>
</dbReference>
<dbReference type="EMBL" id="AMWN01000001">
    <property type="protein sequence ID" value="EXJ96108.1"/>
    <property type="molecule type" value="Genomic_DNA"/>
</dbReference>
<dbReference type="PANTHER" id="PTHR48182:SF2">
    <property type="entry name" value="PROTEIN SERAC1"/>
    <property type="match status" value="1"/>
</dbReference>
<dbReference type="GO" id="GO:0016020">
    <property type="term" value="C:membrane"/>
    <property type="evidence" value="ECO:0007669"/>
    <property type="project" value="UniProtKB-SubCell"/>
</dbReference>
<dbReference type="OrthoDB" id="5086500at2759"/>
<evidence type="ECO:0000256" key="6">
    <source>
        <dbReference type="ARBA" id="ARBA00023136"/>
    </source>
</evidence>
<dbReference type="GO" id="GO:0005739">
    <property type="term" value="C:mitochondrion"/>
    <property type="evidence" value="ECO:0007669"/>
    <property type="project" value="UniProtKB-SubCell"/>
</dbReference>
<evidence type="ECO:0000256" key="7">
    <source>
        <dbReference type="SAM" id="MobiDB-lite"/>
    </source>
</evidence>
<dbReference type="InterPro" id="IPR052374">
    <property type="entry name" value="SERAC1"/>
</dbReference>
<dbReference type="Gene3D" id="3.40.50.300">
    <property type="entry name" value="P-loop containing nucleotide triphosphate hydrolases"/>
    <property type="match status" value="1"/>
</dbReference>
<evidence type="ECO:0000256" key="5">
    <source>
        <dbReference type="ARBA" id="ARBA00023128"/>
    </source>
</evidence>
<keyword evidence="5" id="KW-0496">Mitochondrion</keyword>
<protein>
    <recommendedName>
        <fullName evidence="10">NB-ARC domain-containing protein</fullName>
    </recommendedName>
</protein>
<accession>W9YUB0</accession>
<gene>
    <name evidence="8" type="ORF">A1O1_01234</name>
</gene>
<dbReference type="InterPro" id="IPR029058">
    <property type="entry name" value="AB_hydrolase_fold"/>
</dbReference>
<dbReference type="Gene3D" id="3.40.50.1820">
    <property type="entry name" value="alpha/beta hydrolase"/>
    <property type="match status" value="1"/>
</dbReference>
<evidence type="ECO:0000256" key="3">
    <source>
        <dbReference type="ARBA" id="ARBA00004370"/>
    </source>
</evidence>
<dbReference type="AlphaFoldDB" id="W9YUB0"/>
<organism evidence="8 9">
    <name type="scientific">Capronia coronata CBS 617.96</name>
    <dbReference type="NCBI Taxonomy" id="1182541"/>
    <lineage>
        <taxon>Eukaryota</taxon>
        <taxon>Fungi</taxon>
        <taxon>Dikarya</taxon>
        <taxon>Ascomycota</taxon>
        <taxon>Pezizomycotina</taxon>
        <taxon>Eurotiomycetes</taxon>
        <taxon>Chaetothyriomycetidae</taxon>
        <taxon>Chaetothyriales</taxon>
        <taxon>Herpotrichiellaceae</taxon>
        <taxon>Capronia</taxon>
    </lineage>
</organism>
<evidence type="ECO:0008006" key="10">
    <source>
        <dbReference type="Google" id="ProtNLM"/>
    </source>
</evidence>
<dbReference type="Proteomes" id="UP000019484">
    <property type="component" value="Unassembled WGS sequence"/>
</dbReference>
<dbReference type="eggNOG" id="KOG2029">
    <property type="taxonomic scope" value="Eukaryota"/>
</dbReference>
<proteinExistence type="predicted"/>
<evidence type="ECO:0000313" key="9">
    <source>
        <dbReference type="Proteomes" id="UP000019484"/>
    </source>
</evidence>
<comment type="caution">
    <text evidence="8">The sequence shown here is derived from an EMBL/GenBank/DDBJ whole genome shotgun (WGS) entry which is preliminary data.</text>
</comment>
<dbReference type="InterPro" id="IPR011990">
    <property type="entry name" value="TPR-like_helical_dom_sf"/>
</dbReference>
<keyword evidence="6" id="KW-0472">Membrane</keyword>
<dbReference type="SUPFAM" id="SSF53474">
    <property type="entry name" value="alpha/beta-Hydrolases"/>
    <property type="match status" value="1"/>
</dbReference>
<dbReference type="STRING" id="1182541.W9YUB0"/>
<dbReference type="Pfam" id="PF13374">
    <property type="entry name" value="TPR_10"/>
    <property type="match status" value="2"/>
</dbReference>
<dbReference type="eggNOG" id="KOG1840">
    <property type="taxonomic scope" value="Eukaryota"/>
</dbReference>
<dbReference type="GeneID" id="19156136"/>
<keyword evidence="4" id="KW-0256">Endoplasmic reticulum</keyword>
<evidence type="ECO:0000313" key="8">
    <source>
        <dbReference type="EMBL" id="EXJ96108.1"/>
    </source>
</evidence>
<dbReference type="SUPFAM" id="SSF48452">
    <property type="entry name" value="TPR-like"/>
    <property type="match status" value="1"/>
</dbReference>
<dbReference type="RefSeq" id="XP_007720337.1">
    <property type="nucleotide sequence ID" value="XM_007722147.1"/>
</dbReference>
<dbReference type="Gene3D" id="1.25.40.10">
    <property type="entry name" value="Tetratricopeptide repeat domain"/>
    <property type="match status" value="2"/>
</dbReference>
<sequence>MSILELTESSSHDSEPSHAQATVDIVAVHGLHEQARETWTDPASGTLWLRDLFPHRAQNARILAYDYPVQSLISSGEGSASQLLPLATSLVAELAAYRWHDNGMERPLIFIGHGFGGLLIKKALVHASAHRSKEMESSIYTSTFAILFMGTPHRGMEKSFLFAPNNLISTVNRRFLNSLLRDSPFLTEVTDQFAPVMKRFTIFNFWEEIMTTVGNIRTFVVHEDSAAPAWDIDERCGIQATHSGMVKFKSKHDSGYRVVHAALIRYQRDALSLIQSRWRDELSQRSAEREQQATELRMQNQRQSSPAQKLAMGCGATERREYVVPHASTNFFIGRHVHAKEAREALGPVEEGPAWRKPKVLVVCGLGGAGKTQFVLRYAEEARSVYWGVFWIDASSIEALDSGLASLAMMYGKGSTPPSAVHWLSTCLKPWLLVFDNADELDMDISRYFPPGGNGHIMVTTRNPGANVYATVGCMRLSGMDPEEAITLLLRAAYPEPEPQTLDPTRRGLAQAIAQRLGYLAIALAQAGATIRNKIYTLEVYLHHYLGHRKLITSRHNTSGTVHADTITTWEIPFQKIAARQSTEYQDAVELVHIFAFLHFESIPEKIFRRSWHDLPSVSSTKMSYPRLLQMDGPWDEEAQARFRRAIRILYDHSIIDHDPDSETCSLHPVVHQWAQERMAETDQMKWLTCTSAILSHCVSPHLEASGQQFRRSLLPHIDACLRELRFHCQTLPDTLSRAAEVERFASVYAENGRWKHARALQQSVLDLRRKRLGRWHEETLRIQQSLAHTDWNLFEVESAISIQRAVLITRWWLRPSLKHWLLWPPWKPTHIEYCLALDDLTLTLWLAGLRELSKRTGERAVRGLIKILGPDDPRTLNAMFNLARTYLHMGQHQISHKLLVRVLVKRKKLFGMNHPDTLMTRNELGMNICAQKMRLAVAERLVANVVESRKQILGEEHAYTLWSINDLAKVLCERQKATQAVDNLEAIIPVVVRTLGEKHVGMTMTKSNLARAYVLCERWAEAETLLTGLVDVIPPRHPDSIHNRSGLVHVKIRMGKLAEAERDCLALVDDVECKKIIDPDSPRAGIIYEQLLEIYQLQDRGAELEAVRKKVPSIQPPAAKKRFDMLPVHRLLRRESELELFE</sequence>
<feature type="region of interest" description="Disordered" evidence="7">
    <location>
        <begin position="285"/>
        <end position="309"/>
    </location>
</feature>
<dbReference type="SUPFAM" id="SSF52540">
    <property type="entry name" value="P-loop containing nucleoside triphosphate hydrolases"/>
    <property type="match status" value="1"/>
</dbReference>
<comment type="subcellular location">
    <subcellularLocation>
        <location evidence="2">Endoplasmic reticulum</location>
    </subcellularLocation>
    <subcellularLocation>
        <location evidence="3">Membrane</location>
    </subcellularLocation>
    <subcellularLocation>
        <location evidence="1">Mitochondrion</location>
    </subcellularLocation>
</comment>
<evidence type="ECO:0000256" key="4">
    <source>
        <dbReference type="ARBA" id="ARBA00022824"/>
    </source>
</evidence>